<evidence type="ECO:0000313" key="3">
    <source>
        <dbReference type="Proteomes" id="UP000050381"/>
    </source>
</evidence>
<gene>
    <name evidence="2" type="ORF">ALO79_200121</name>
</gene>
<proteinExistence type="predicted"/>
<feature type="domain" description="GmrSD restriction endonucleases N-terminal" evidence="1">
    <location>
        <begin position="29"/>
        <end position="184"/>
    </location>
</feature>
<sequence length="375" mass="42809">MNQDGLILALESKVEKVHTQSLDLSFNELLDMFKDGELDINPDYQRLFRWSQGAQSRFIESLLLEMPVPPIYVVEDENGKYQLIDGLQRFSSYLHLRGELDAPHLADPVEKGDYLRLQECDIVGDLNGLLFDDFPTALKIRLKRAFVRVEVVRKGSDNKFRYHMFKRLNTGGEALTSQQLRNCTIRMLDSKFIDFVIHLSKKPDFVLCTGKISEQQKLGAFDQELVIRFLALKNYKHKFVHDVSDFLTEYTEKVTDPDDLEVVFDYPGEELAFDKTFAILSKCLGDKSFGRWGKQGIQSNFSVYHFEAISVGLQPYLERIDALDASQVSFIKEKLVGIKADAEFIVHTTGGGKNSPGPLNSRIRIVLDKLAELNL</sequence>
<evidence type="ECO:0000259" key="1">
    <source>
        <dbReference type="Pfam" id="PF03235"/>
    </source>
</evidence>
<dbReference type="Proteomes" id="UP000050381">
    <property type="component" value="Unassembled WGS sequence"/>
</dbReference>
<reference evidence="2 3" key="1">
    <citation type="submission" date="2015-09" db="EMBL/GenBank/DDBJ databases">
        <title>Genome announcement of multiple Pseudomonas syringae strains.</title>
        <authorList>
            <person name="Thakur S."/>
            <person name="Wang P.W."/>
            <person name="Gong Y."/>
            <person name="Weir B.S."/>
            <person name="Guttman D.S."/>
        </authorList>
    </citation>
    <scope>NUCLEOTIDE SEQUENCE [LARGE SCALE GENOMIC DNA]</scope>
    <source>
        <strain evidence="2 3">ICMP9419</strain>
    </source>
</reference>
<dbReference type="PANTHER" id="PTHR39639:SF1">
    <property type="entry name" value="DUF262 DOMAIN-CONTAINING PROTEIN"/>
    <property type="match status" value="1"/>
</dbReference>
<dbReference type="Pfam" id="PF03235">
    <property type="entry name" value="GmrSD_N"/>
    <property type="match status" value="1"/>
</dbReference>
<evidence type="ECO:0000313" key="2">
    <source>
        <dbReference type="EMBL" id="KPW97936.1"/>
    </source>
</evidence>
<dbReference type="InterPro" id="IPR004919">
    <property type="entry name" value="GmrSD_N"/>
</dbReference>
<name>A0A0P9N052_PSESX</name>
<dbReference type="EMBL" id="LJQD01000141">
    <property type="protein sequence ID" value="KPW97936.1"/>
    <property type="molecule type" value="Genomic_DNA"/>
</dbReference>
<dbReference type="PATRIC" id="fig|264450.4.peg.1286"/>
<dbReference type="AlphaFoldDB" id="A0A0P9N052"/>
<organism evidence="2 3">
    <name type="scientific">Pseudomonas syringae pv. castaneae</name>
    <dbReference type="NCBI Taxonomy" id="264450"/>
    <lineage>
        <taxon>Bacteria</taxon>
        <taxon>Pseudomonadati</taxon>
        <taxon>Pseudomonadota</taxon>
        <taxon>Gammaproteobacteria</taxon>
        <taxon>Pseudomonadales</taxon>
        <taxon>Pseudomonadaceae</taxon>
        <taxon>Pseudomonas</taxon>
        <taxon>Pseudomonas syringae</taxon>
    </lineage>
</organism>
<dbReference type="PANTHER" id="PTHR39639">
    <property type="entry name" value="CHROMOSOME 16, WHOLE GENOME SHOTGUN SEQUENCE"/>
    <property type="match status" value="1"/>
</dbReference>
<dbReference type="RefSeq" id="WP_053192614.1">
    <property type="nucleotide sequence ID" value="NZ_LJQD01000141.1"/>
</dbReference>
<comment type="caution">
    <text evidence="2">The sequence shown here is derived from an EMBL/GenBank/DDBJ whole genome shotgun (WGS) entry which is preliminary data.</text>
</comment>
<accession>A0A0P9N052</accession>
<protein>
    <recommendedName>
        <fullName evidence="1">GmrSD restriction endonucleases N-terminal domain-containing protein</fullName>
    </recommendedName>
</protein>